<dbReference type="AlphaFoldDB" id="A0A1L7CF27"/>
<dbReference type="Gene3D" id="3.30.310.50">
    <property type="entry name" value="Alpha-D-phosphohexomutase, C-terminal domain"/>
    <property type="match status" value="1"/>
</dbReference>
<keyword evidence="2" id="KW-1185">Reference proteome</keyword>
<gene>
    <name evidence="1" type="ORF">CAQU_04615</name>
</gene>
<evidence type="ECO:0000313" key="2">
    <source>
        <dbReference type="Proteomes" id="UP000185478"/>
    </source>
</evidence>
<evidence type="ECO:0008006" key="3">
    <source>
        <dbReference type="Google" id="ProtNLM"/>
    </source>
</evidence>
<proteinExistence type="predicted"/>
<dbReference type="KEGG" id="caqu:CAQU_04615"/>
<sequence>MLYSHALVLTQRPARYGKQMAAHFAHKLETSWDGEMGTLLFVGRGKDCDDPRFAYEGTAVVTMTCVEQGLDIVIDAPEELLSRFEGVVVRHLVRFGASEDLAVTFEQKQRAE</sequence>
<dbReference type="STRING" id="1431546.CAQU_04615"/>
<evidence type="ECO:0000313" key="1">
    <source>
        <dbReference type="EMBL" id="APT84461.1"/>
    </source>
</evidence>
<name>A0A1L7CF27_9CORY</name>
<dbReference type="OrthoDB" id="9806511at2"/>
<reference evidence="1 2" key="1">
    <citation type="submission" date="2014-08" db="EMBL/GenBank/DDBJ databases">
        <title>Complete genome sequence of Corynebacterium aquilae S-613T(T) (=DSM 44791(T)), isolated from the choana of a healthy golden eagle.</title>
        <authorList>
            <person name="Ruckert C."/>
            <person name="Albersmeier A."/>
            <person name="Winkler A."/>
            <person name="Kalinowski J."/>
        </authorList>
    </citation>
    <scope>NUCLEOTIDE SEQUENCE [LARGE SCALE GENOMIC DNA]</scope>
    <source>
        <strain evidence="1 2">S-613</strain>
    </source>
</reference>
<dbReference type="Pfam" id="PF09981">
    <property type="entry name" value="DUF2218"/>
    <property type="match status" value="1"/>
</dbReference>
<dbReference type="Proteomes" id="UP000185478">
    <property type="component" value="Chromosome"/>
</dbReference>
<accession>A0A1L7CF27</accession>
<dbReference type="EMBL" id="CP009245">
    <property type="protein sequence ID" value="APT84461.1"/>
    <property type="molecule type" value="Genomic_DNA"/>
</dbReference>
<organism evidence="1 2">
    <name type="scientific">Corynebacterium aquilae DSM 44791</name>
    <dbReference type="NCBI Taxonomy" id="1431546"/>
    <lineage>
        <taxon>Bacteria</taxon>
        <taxon>Bacillati</taxon>
        <taxon>Actinomycetota</taxon>
        <taxon>Actinomycetes</taxon>
        <taxon>Mycobacteriales</taxon>
        <taxon>Corynebacteriaceae</taxon>
        <taxon>Corynebacterium</taxon>
    </lineage>
</organism>
<dbReference type="InterPro" id="IPR014543">
    <property type="entry name" value="UCP028291"/>
</dbReference>
<dbReference type="RefSeq" id="WP_075725591.1">
    <property type="nucleotide sequence ID" value="NZ_CP009245.1"/>
</dbReference>
<protein>
    <recommendedName>
        <fullName evidence="3">DUF2218 domain-containing protein</fullName>
    </recommendedName>
</protein>